<dbReference type="RefSeq" id="WP_196834882.1">
    <property type="nucleotide sequence ID" value="NZ_JADOTZ010000001.1"/>
</dbReference>
<accession>A0A931GEF0</accession>
<dbReference type="Proteomes" id="UP000625033">
    <property type="component" value="Unassembled WGS sequence"/>
</dbReference>
<keyword evidence="3" id="KW-1185">Reference proteome</keyword>
<name>A0A931GEF0_9MICC</name>
<dbReference type="EMBL" id="JADOTZ010000001">
    <property type="protein sequence ID" value="MBG6083447.1"/>
    <property type="molecule type" value="Genomic_DNA"/>
</dbReference>
<comment type="caution">
    <text evidence="2">The sequence shown here is derived from an EMBL/GenBank/DDBJ whole genome shotgun (WGS) entry which is preliminary data.</text>
</comment>
<protein>
    <submittedName>
        <fullName evidence="2">Uncharacterized protein</fullName>
    </submittedName>
</protein>
<sequence>MLKKIFWVGIGIGVGALAYRKLSEAKDMASPAGLNRAVGRLGDEAAATLAAFRHGMTSKEAELRASLGLDPTDSGSAGRHAASREN</sequence>
<evidence type="ECO:0000313" key="3">
    <source>
        <dbReference type="Proteomes" id="UP000625033"/>
    </source>
</evidence>
<dbReference type="AlphaFoldDB" id="A0A931GEF0"/>
<proteinExistence type="predicted"/>
<feature type="region of interest" description="Disordered" evidence="1">
    <location>
        <begin position="64"/>
        <end position="86"/>
    </location>
</feature>
<reference evidence="2" key="1">
    <citation type="submission" date="2020-11" db="EMBL/GenBank/DDBJ databases">
        <title>Sequencing the genomes of 1000 actinobacteria strains.</title>
        <authorList>
            <person name="Klenk H.-P."/>
        </authorList>
    </citation>
    <scope>NUCLEOTIDE SEQUENCE</scope>
    <source>
        <strain evidence="2">DSM 26152</strain>
    </source>
</reference>
<evidence type="ECO:0000256" key="1">
    <source>
        <dbReference type="SAM" id="MobiDB-lite"/>
    </source>
</evidence>
<gene>
    <name evidence="2" type="ORF">IW252_000214</name>
</gene>
<evidence type="ECO:0000313" key="2">
    <source>
        <dbReference type="EMBL" id="MBG6083447.1"/>
    </source>
</evidence>
<organism evidence="2 3">
    <name type="scientific">Zhihengliuella flava</name>
    <dbReference type="NCBI Taxonomy" id="1285193"/>
    <lineage>
        <taxon>Bacteria</taxon>
        <taxon>Bacillati</taxon>
        <taxon>Actinomycetota</taxon>
        <taxon>Actinomycetes</taxon>
        <taxon>Micrococcales</taxon>
        <taxon>Micrococcaceae</taxon>
        <taxon>Zhihengliuella</taxon>
    </lineage>
</organism>